<evidence type="ECO:0000259" key="1">
    <source>
        <dbReference type="Pfam" id="PF02129"/>
    </source>
</evidence>
<evidence type="ECO:0000313" key="2">
    <source>
        <dbReference type="EMBL" id="MDV7264653.1"/>
    </source>
</evidence>
<name>A0AAE5A604_9NOCA</name>
<gene>
    <name evidence="2" type="ORF">R4315_08855</name>
</gene>
<organism evidence="2 3">
    <name type="scientific">Rhodococcus oxybenzonivorans</name>
    <dbReference type="NCBI Taxonomy" id="1990687"/>
    <lineage>
        <taxon>Bacteria</taxon>
        <taxon>Bacillati</taxon>
        <taxon>Actinomycetota</taxon>
        <taxon>Actinomycetes</taxon>
        <taxon>Mycobacteriales</taxon>
        <taxon>Nocardiaceae</taxon>
        <taxon>Rhodococcus</taxon>
    </lineage>
</organism>
<dbReference type="Gene3D" id="1.10.10.800">
    <property type="match status" value="1"/>
</dbReference>
<dbReference type="AlphaFoldDB" id="A0AAE5A604"/>
<accession>A0AAE5A604</accession>
<sequence length="311" mass="34246">MQEQRVTFTSDGETLVGTLFRPEGATGPLPTVVAGGGWCYVKEIVLPHVARIVAEQQVQFLGFDYRGFGESSGERRQHIDPWEQISDYKNALTYVEGREDVDPDRLGVFGISYSGGHVLILAASDPRIKAAVSVVPVVEGYDNMRRAHGEIAFAELAAALTADRRTRATGGSEAVLPMSSTNPSAELSTWPFPRINEVFSKLQQSGEAARHEHWSTMESTELLLNYSVFPFLPRILDTRVMMIVAEGDNITMWDREIAALNEIASPHKRLEILPAVSHMSLYSDQRDTNIAAVKAAEWFGASLAHTDTAAK</sequence>
<keyword evidence="2" id="KW-0378">Hydrolase</keyword>
<dbReference type="GO" id="GO:0016787">
    <property type="term" value="F:hydrolase activity"/>
    <property type="evidence" value="ECO:0007669"/>
    <property type="project" value="UniProtKB-KW"/>
</dbReference>
<dbReference type="SUPFAM" id="SSF53474">
    <property type="entry name" value="alpha/beta-Hydrolases"/>
    <property type="match status" value="1"/>
</dbReference>
<dbReference type="RefSeq" id="WP_317744340.1">
    <property type="nucleotide sequence ID" value="NZ_JAWLUP010000014.1"/>
</dbReference>
<dbReference type="InterPro" id="IPR029058">
    <property type="entry name" value="AB_hydrolase_fold"/>
</dbReference>
<proteinExistence type="predicted"/>
<dbReference type="Proteomes" id="UP001185863">
    <property type="component" value="Unassembled WGS sequence"/>
</dbReference>
<dbReference type="Gene3D" id="3.40.50.1820">
    <property type="entry name" value="alpha/beta hydrolase"/>
    <property type="match status" value="1"/>
</dbReference>
<dbReference type="InterPro" id="IPR051411">
    <property type="entry name" value="Polyketide_trans_af380"/>
</dbReference>
<feature type="domain" description="Xaa-Pro dipeptidyl-peptidase-like" evidence="1">
    <location>
        <begin position="11"/>
        <end position="159"/>
    </location>
</feature>
<dbReference type="Pfam" id="PF02129">
    <property type="entry name" value="Peptidase_S15"/>
    <property type="match status" value="1"/>
</dbReference>
<dbReference type="PANTHER" id="PTHR47751:SF2">
    <property type="entry name" value="DLTD N-TERMINAL DOMAIN PROTEIN (AFU_ORTHOLOGUE AFUA_8G00380)-RELATED"/>
    <property type="match status" value="1"/>
</dbReference>
<dbReference type="InterPro" id="IPR000383">
    <property type="entry name" value="Xaa-Pro-like_dom"/>
</dbReference>
<dbReference type="EMBL" id="JAWLUP010000014">
    <property type="protein sequence ID" value="MDV7264653.1"/>
    <property type="molecule type" value="Genomic_DNA"/>
</dbReference>
<comment type="caution">
    <text evidence="2">The sequence shown here is derived from an EMBL/GenBank/DDBJ whole genome shotgun (WGS) entry which is preliminary data.</text>
</comment>
<protein>
    <submittedName>
        <fullName evidence="2">Alpha/beta fold hydrolase</fullName>
    </submittedName>
</protein>
<reference evidence="2" key="1">
    <citation type="submission" date="2023-10" db="EMBL/GenBank/DDBJ databases">
        <title>Development of a sustainable strategy for remediation of hydrocarbon-contaminated territories based on the waste exchange concept.</title>
        <authorList>
            <person name="Krivoruchko A."/>
        </authorList>
    </citation>
    <scope>NUCLEOTIDE SEQUENCE</scope>
    <source>
        <strain evidence="2">IEGM 68</strain>
    </source>
</reference>
<evidence type="ECO:0000313" key="3">
    <source>
        <dbReference type="Proteomes" id="UP001185863"/>
    </source>
</evidence>
<dbReference type="PANTHER" id="PTHR47751">
    <property type="entry name" value="SUPERFAMILY HYDROLASE, PUTATIVE (AFU_ORTHOLOGUE AFUA_2G16580)-RELATED"/>
    <property type="match status" value="1"/>
</dbReference>